<dbReference type="Gene3D" id="3.30.40.10">
    <property type="entry name" value="Zinc/RING finger domain, C3HC4 (zinc finger)"/>
    <property type="match status" value="1"/>
</dbReference>
<evidence type="ECO:0000313" key="7">
    <source>
        <dbReference type="EMBL" id="WOG92919.1"/>
    </source>
</evidence>
<accession>A0AAF0WPD8</accession>
<dbReference type="GO" id="GO:0008270">
    <property type="term" value="F:zinc ion binding"/>
    <property type="evidence" value="ECO:0007669"/>
    <property type="project" value="UniProtKB-KW"/>
</dbReference>
<keyword evidence="1" id="KW-0479">Metal-binding</keyword>
<dbReference type="AlphaFoldDB" id="A0AAF0WPD8"/>
<evidence type="ECO:0000256" key="2">
    <source>
        <dbReference type="ARBA" id="ARBA00022771"/>
    </source>
</evidence>
<keyword evidence="5" id="KW-0472">Membrane</keyword>
<feature type="domain" description="E3 ubiquitin-protein ligase Sina-like RING finger" evidence="6">
    <location>
        <begin position="102"/>
        <end position="137"/>
    </location>
</feature>
<reference evidence="7" key="1">
    <citation type="journal article" date="2016" name="Nat. Genet.">
        <title>A high-quality carrot genome assembly provides new insights into carotenoid accumulation and asterid genome evolution.</title>
        <authorList>
            <person name="Iorizzo M."/>
            <person name="Ellison S."/>
            <person name="Senalik D."/>
            <person name="Zeng P."/>
            <person name="Satapoomin P."/>
            <person name="Huang J."/>
            <person name="Bowman M."/>
            <person name="Iovene M."/>
            <person name="Sanseverino W."/>
            <person name="Cavagnaro P."/>
            <person name="Yildiz M."/>
            <person name="Macko-Podgorni A."/>
            <person name="Moranska E."/>
            <person name="Grzebelus E."/>
            <person name="Grzebelus D."/>
            <person name="Ashrafi H."/>
            <person name="Zheng Z."/>
            <person name="Cheng S."/>
            <person name="Spooner D."/>
            <person name="Van Deynze A."/>
            <person name="Simon P."/>
        </authorList>
    </citation>
    <scope>NUCLEOTIDE SEQUENCE</scope>
    <source>
        <tissue evidence="7">Leaf</tissue>
    </source>
</reference>
<dbReference type="EMBL" id="CP093345">
    <property type="protein sequence ID" value="WOG92919.1"/>
    <property type="molecule type" value="Genomic_DNA"/>
</dbReference>
<dbReference type="Pfam" id="PF21362">
    <property type="entry name" value="Sina_RING"/>
    <property type="match status" value="1"/>
</dbReference>
<sequence length="330" mass="37104">MMLIAKGQDQDQVQAKVIVTVVVLCLGIVMLFFLLNYSNVVVSDEIMSYDGNNYLEVEEEDQEYEDEQEEEMEEQIGDEDDDQEECSSSLPVILTNPDVLDCPICFVALTAPVFQCNNGHIACSNCCCKIRNVCPSCSLSIGSNRCRAIENVLESIEISCKNIKYGCKKTTSYNKKHEHELMCIHEPCSCPHLGCDFVASSKQLYMHSYRAHTYSAISFSYDSTFSVPVTNGMEYAVLRESTDKTLFVLNYAVQSIGNVASITCISPSSVKKGFSYELVAQKRDSKIKLESFTECMPRWSKYVPHGEFLLVPSDFLESQFLLVRIQKGAQ</sequence>
<keyword evidence="3" id="KW-0862">Zinc</keyword>
<evidence type="ECO:0000313" key="8">
    <source>
        <dbReference type="Proteomes" id="UP000077755"/>
    </source>
</evidence>
<dbReference type="Pfam" id="PF21361">
    <property type="entry name" value="Sina_ZnF"/>
    <property type="match status" value="1"/>
</dbReference>
<keyword evidence="5" id="KW-1133">Transmembrane helix</keyword>
<gene>
    <name evidence="7" type="ORF">DCAR_0312197</name>
</gene>
<evidence type="ECO:0000256" key="4">
    <source>
        <dbReference type="SAM" id="MobiDB-lite"/>
    </source>
</evidence>
<keyword evidence="2" id="KW-0863">Zinc-finger</keyword>
<dbReference type="CDD" id="cd16571">
    <property type="entry name" value="RING-HC_SIAHs"/>
    <property type="match status" value="1"/>
</dbReference>
<dbReference type="Proteomes" id="UP000077755">
    <property type="component" value="Chromosome 3"/>
</dbReference>
<feature type="region of interest" description="Disordered" evidence="4">
    <location>
        <begin position="59"/>
        <end position="84"/>
    </location>
</feature>
<proteinExistence type="predicted"/>
<keyword evidence="5" id="KW-0812">Transmembrane</keyword>
<keyword evidence="8" id="KW-1185">Reference proteome</keyword>
<evidence type="ECO:0000256" key="1">
    <source>
        <dbReference type="ARBA" id="ARBA00022723"/>
    </source>
</evidence>
<dbReference type="InterPro" id="IPR013083">
    <property type="entry name" value="Znf_RING/FYVE/PHD"/>
</dbReference>
<evidence type="ECO:0000259" key="6">
    <source>
        <dbReference type="Pfam" id="PF21362"/>
    </source>
</evidence>
<evidence type="ECO:0000256" key="3">
    <source>
        <dbReference type="ARBA" id="ARBA00022833"/>
    </source>
</evidence>
<evidence type="ECO:0000256" key="5">
    <source>
        <dbReference type="SAM" id="Phobius"/>
    </source>
</evidence>
<reference evidence="7" key="2">
    <citation type="submission" date="2022-03" db="EMBL/GenBank/DDBJ databases">
        <title>Draft title - Genomic analysis of global carrot germplasm unveils the trajectory of domestication and the origin of high carotenoid orange carrot.</title>
        <authorList>
            <person name="Iorizzo M."/>
            <person name="Ellison S."/>
            <person name="Senalik D."/>
            <person name="Macko-Podgorni A."/>
            <person name="Grzebelus D."/>
            <person name="Bostan H."/>
            <person name="Rolling W."/>
            <person name="Curaba J."/>
            <person name="Simon P."/>
        </authorList>
    </citation>
    <scope>NUCLEOTIDE SEQUENCE</scope>
    <source>
        <tissue evidence="7">Leaf</tissue>
    </source>
</reference>
<dbReference type="PANTHER" id="PTHR46632">
    <property type="entry name" value="E3 UBIQUITIN-PROTEIN LIGASE SINA-LIKE 4"/>
    <property type="match status" value="1"/>
</dbReference>
<name>A0AAF0WPD8_DAUCS</name>
<protein>
    <recommendedName>
        <fullName evidence="6">E3 ubiquitin-protein ligase Sina-like RING finger domain-containing protein</fullName>
    </recommendedName>
</protein>
<dbReference type="PANTHER" id="PTHR46632:SF16">
    <property type="entry name" value="E3 UBIQUITIN-PROTEIN LIGASE SINA-LIKE 10"/>
    <property type="match status" value="1"/>
</dbReference>
<feature type="transmembrane region" description="Helical" evidence="5">
    <location>
        <begin position="15"/>
        <end position="35"/>
    </location>
</feature>
<organism evidence="7 8">
    <name type="scientific">Daucus carota subsp. sativus</name>
    <name type="common">Carrot</name>
    <dbReference type="NCBI Taxonomy" id="79200"/>
    <lineage>
        <taxon>Eukaryota</taxon>
        <taxon>Viridiplantae</taxon>
        <taxon>Streptophyta</taxon>
        <taxon>Embryophyta</taxon>
        <taxon>Tracheophyta</taxon>
        <taxon>Spermatophyta</taxon>
        <taxon>Magnoliopsida</taxon>
        <taxon>eudicotyledons</taxon>
        <taxon>Gunneridae</taxon>
        <taxon>Pentapetalae</taxon>
        <taxon>asterids</taxon>
        <taxon>campanulids</taxon>
        <taxon>Apiales</taxon>
        <taxon>Apiaceae</taxon>
        <taxon>Apioideae</taxon>
        <taxon>Scandiceae</taxon>
        <taxon>Daucinae</taxon>
        <taxon>Daucus</taxon>
        <taxon>Daucus sect. Daucus</taxon>
    </lineage>
</organism>
<dbReference type="InterPro" id="IPR049548">
    <property type="entry name" value="Sina-like_RING"/>
</dbReference>
<dbReference type="SUPFAM" id="SSF49599">
    <property type="entry name" value="TRAF domain-like"/>
    <property type="match status" value="1"/>
</dbReference>
<dbReference type="InterPro" id="IPR044286">
    <property type="entry name" value="SINL_plant"/>
</dbReference>